<feature type="domain" description="NurA" evidence="1">
    <location>
        <begin position="54"/>
        <end position="313"/>
    </location>
</feature>
<evidence type="ECO:0000313" key="2">
    <source>
        <dbReference type="EMBL" id="TDA39560.1"/>
    </source>
</evidence>
<evidence type="ECO:0000259" key="1">
    <source>
        <dbReference type="SMART" id="SM00933"/>
    </source>
</evidence>
<accession>A0A523BGE6</accession>
<dbReference type="InterPro" id="IPR018977">
    <property type="entry name" value="NurA_domain"/>
</dbReference>
<dbReference type="EMBL" id="QNVH01000010">
    <property type="protein sequence ID" value="TDA39560.1"/>
    <property type="molecule type" value="Genomic_DNA"/>
</dbReference>
<gene>
    <name evidence="2" type="ORF">DSO08_01840</name>
</gene>
<dbReference type="AlphaFoldDB" id="A0A523BGE6"/>
<proteinExistence type="predicted"/>
<dbReference type="SMART" id="SM00933">
    <property type="entry name" value="NurA"/>
    <property type="match status" value="1"/>
</dbReference>
<dbReference type="Pfam" id="PF09376">
    <property type="entry name" value="NurA"/>
    <property type="match status" value="1"/>
</dbReference>
<protein>
    <recommendedName>
        <fullName evidence="1">NurA domain-containing protein</fullName>
    </recommendedName>
</protein>
<sequence length="354" mass="40420">MSLNYEVQQLEERLQYTVRLLREFLKFPERTRAYGFDEELDLGSIVEIDSSEEIKISAIDGGTAEVIKTPTLAVVLNRVYCNSFVGMKKLDFFDKCTFVSITKAVKEGDRIFYETEVTQVLEGEWKFNFPKVDSCSAEMRVGRSRGDISRAVSMARRFCEWAYVHNALRSSPEFILMDGTLQTAFPGESELANGVHDRAARQGSLIAGLSKTTTIFTLEGHPISGFLESLARKKGFQRWAARIGRSEEWTNRAVVYFVKLNDGADRSFRLDVFEEVENEQLKRLLRGLVANSRYFAFPGYPYALIDAHTYARVGMEEAMHMKDLILDRLEIEDIKRLETVERSLSGHKILDELG</sequence>
<comment type="caution">
    <text evidence="2">The sequence shown here is derived from an EMBL/GenBank/DDBJ whole genome shotgun (WGS) entry which is preliminary data.</text>
</comment>
<dbReference type="Proteomes" id="UP000315399">
    <property type="component" value="Unassembled WGS sequence"/>
</dbReference>
<evidence type="ECO:0000313" key="3">
    <source>
        <dbReference type="Proteomes" id="UP000315399"/>
    </source>
</evidence>
<reference evidence="2 3" key="1">
    <citation type="journal article" date="2019" name="Nat. Microbiol.">
        <title>Expanding anaerobic alkane metabolism in the domain of Archaea.</title>
        <authorList>
            <person name="Wang Y."/>
            <person name="Wegener G."/>
            <person name="Hou J."/>
            <person name="Wang F."/>
            <person name="Xiao X."/>
        </authorList>
    </citation>
    <scope>NUCLEOTIDE SEQUENCE [LARGE SCALE GENOMIC DNA]</scope>
    <source>
        <strain evidence="2">WYZ-LMO10</strain>
    </source>
</reference>
<organism evidence="2 3">
    <name type="scientific">Thermoproteota archaeon</name>
    <dbReference type="NCBI Taxonomy" id="2056631"/>
    <lineage>
        <taxon>Archaea</taxon>
        <taxon>Thermoproteota</taxon>
    </lineage>
</organism>
<name>A0A523BGE6_9CREN</name>